<name>A0A0G1MGQ2_9BACT</name>
<feature type="domain" description="K Homology" evidence="7">
    <location>
        <begin position="197"/>
        <end position="264"/>
    </location>
</feature>
<dbReference type="GO" id="GO:0003723">
    <property type="term" value="F:RNA binding"/>
    <property type="evidence" value="ECO:0007669"/>
    <property type="project" value="UniProtKB-UniRule"/>
</dbReference>
<dbReference type="InterPro" id="IPR022711">
    <property type="entry name" value="RNase_Y_N"/>
</dbReference>
<keyword evidence="3 5" id="KW-0378">Hydrolase</keyword>
<keyword evidence="2 5" id="KW-0255">Endonuclease</keyword>
<dbReference type="Pfam" id="PF12072">
    <property type="entry name" value="RNase_Y_N"/>
    <property type="match status" value="1"/>
</dbReference>
<dbReference type="CDD" id="cd00077">
    <property type="entry name" value="HDc"/>
    <property type="match status" value="1"/>
</dbReference>
<dbReference type="InterPro" id="IPR036612">
    <property type="entry name" value="KH_dom_type_1_sf"/>
</dbReference>
<keyword evidence="1 5" id="KW-0540">Nuclease</keyword>
<comment type="function">
    <text evidence="5">Endoribonuclease that initiates mRNA decay.</text>
</comment>
<accession>A0A0G1MGQ2</accession>
<comment type="caution">
    <text evidence="9">The sequence shown here is derived from an EMBL/GenBank/DDBJ whole genome shotgun (WGS) entry which is preliminary data.</text>
</comment>
<protein>
    <recommendedName>
        <fullName evidence="5">Ribonuclease Y</fullName>
        <shortName evidence="5">RNase Y</shortName>
        <ecNumber evidence="5">3.1.-.-</ecNumber>
    </recommendedName>
</protein>
<dbReference type="InterPro" id="IPR003607">
    <property type="entry name" value="HD/PDEase_dom"/>
</dbReference>
<keyword evidence="4 5" id="KW-0694">RNA-binding</keyword>
<dbReference type="SMART" id="SM00322">
    <property type="entry name" value="KH"/>
    <property type="match status" value="1"/>
</dbReference>
<evidence type="ECO:0000256" key="6">
    <source>
        <dbReference type="SAM" id="Coils"/>
    </source>
</evidence>
<evidence type="ECO:0000256" key="4">
    <source>
        <dbReference type="ARBA" id="ARBA00022884"/>
    </source>
</evidence>
<dbReference type="PANTHER" id="PTHR12826">
    <property type="entry name" value="RIBONUCLEASE Y"/>
    <property type="match status" value="1"/>
</dbReference>
<evidence type="ECO:0000313" key="9">
    <source>
        <dbReference type="EMBL" id="KKU07429.1"/>
    </source>
</evidence>
<dbReference type="HAMAP" id="MF_00335">
    <property type="entry name" value="RNase_Y"/>
    <property type="match status" value="1"/>
</dbReference>
<dbReference type="NCBIfam" id="TIGR00277">
    <property type="entry name" value="HDIG"/>
    <property type="match status" value="1"/>
</dbReference>
<dbReference type="PANTHER" id="PTHR12826:SF15">
    <property type="entry name" value="RIBONUCLEASE Y"/>
    <property type="match status" value="1"/>
</dbReference>
<dbReference type="InterPro" id="IPR006674">
    <property type="entry name" value="HD_domain"/>
</dbReference>
<dbReference type="SUPFAM" id="SSF109604">
    <property type="entry name" value="HD-domain/PDEase-like"/>
    <property type="match status" value="1"/>
</dbReference>
<comment type="similarity">
    <text evidence="5">Belongs to the RNase Y family.</text>
</comment>
<keyword evidence="6" id="KW-0175">Coiled coil</keyword>
<dbReference type="GO" id="GO:0006402">
    <property type="term" value="P:mRNA catabolic process"/>
    <property type="evidence" value="ECO:0007669"/>
    <property type="project" value="UniProtKB-UniRule"/>
</dbReference>
<dbReference type="SMART" id="SM00471">
    <property type="entry name" value="HDc"/>
    <property type="match status" value="1"/>
</dbReference>
<proteinExistence type="inferred from homology"/>
<evidence type="ECO:0000259" key="8">
    <source>
        <dbReference type="SMART" id="SM00471"/>
    </source>
</evidence>
<dbReference type="PROSITE" id="PS50084">
    <property type="entry name" value="KH_TYPE_1"/>
    <property type="match status" value="1"/>
</dbReference>
<evidence type="ECO:0000313" key="10">
    <source>
        <dbReference type="Proteomes" id="UP000033999"/>
    </source>
</evidence>
<dbReference type="InterPro" id="IPR004088">
    <property type="entry name" value="KH_dom_type_1"/>
</dbReference>
<evidence type="ECO:0000256" key="5">
    <source>
        <dbReference type="HAMAP-Rule" id="MF_00335"/>
    </source>
</evidence>
<dbReference type="Pfam" id="PF01966">
    <property type="entry name" value="HD"/>
    <property type="match status" value="1"/>
</dbReference>
<dbReference type="InterPro" id="IPR004087">
    <property type="entry name" value="KH_dom"/>
</dbReference>
<evidence type="ECO:0000256" key="2">
    <source>
        <dbReference type="ARBA" id="ARBA00022759"/>
    </source>
</evidence>
<feature type="coiled-coil region" evidence="6">
    <location>
        <begin position="26"/>
        <end position="90"/>
    </location>
</feature>
<dbReference type="Gene3D" id="1.10.3210.10">
    <property type="entry name" value="Hypothetical protein af1432"/>
    <property type="match status" value="1"/>
</dbReference>
<dbReference type="EC" id="3.1.-.-" evidence="5"/>
<dbReference type="Pfam" id="PF00013">
    <property type="entry name" value="KH_1"/>
    <property type="match status" value="1"/>
</dbReference>
<dbReference type="SUPFAM" id="SSF54791">
    <property type="entry name" value="Eukaryotic type KH-domain (KH-domain type I)"/>
    <property type="match status" value="1"/>
</dbReference>
<dbReference type="PATRIC" id="fig|1619041.3.peg.376"/>
<sequence>MNPLILLIITAFAVVIGFAVGYLWRKKVAQAQANSLEAKSEKILIETKNKQQELLLEAKDKASKIIDQAKKEEEARRVELRSIQQHLEKRENMFDAKLLEFGNREQKLQQEFTAVDKIRADVEQVKLEQIQKLQAVAQLSEEQAREELFKLVEQRSKEDLASRMIKLDREGSDAFETKARDLMTSCIQRYAASHCSETTTTSVDLPNDEMKGRIIGKEGRNIKTIEKLTGCELIVDDTPQVITVSGFNMIRRQIAKMALEKLIADGRIQPARIEEFIDAAKLELATDIKKVGEETVYELGMIGLDPKMIMIIGRLKYRTSYGQNVLMHCKEVGYLAGMIASELGLDPVLAKKAGFFHDIGKAIEKQLSAQSSKPRTQSPVHGLVRAKERMKNISAVWKTWKKPQVLSQALTRSMQFKQAARCACL</sequence>
<evidence type="ECO:0000256" key="1">
    <source>
        <dbReference type="ARBA" id="ARBA00022722"/>
    </source>
</evidence>
<gene>
    <name evidence="5" type="primary">rny</name>
    <name evidence="9" type="ORF">UX10_C0011G0007</name>
</gene>
<reference evidence="9 10" key="1">
    <citation type="journal article" date="2015" name="Nature">
        <title>rRNA introns, odd ribosomes, and small enigmatic genomes across a large radiation of phyla.</title>
        <authorList>
            <person name="Brown C.T."/>
            <person name="Hug L.A."/>
            <person name="Thomas B.C."/>
            <person name="Sharon I."/>
            <person name="Castelle C.J."/>
            <person name="Singh A."/>
            <person name="Wilkins M.J."/>
            <person name="Williams K.H."/>
            <person name="Banfield J.F."/>
        </authorList>
    </citation>
    <scope>NUCLEOTIDE SEQUENCE [LARGE SCALE GENOMIC DNA]</scope>
</reference>
<evidence type="ECO:0000256" key="3">
    <source>
        <dbReference type="ARBA" id="ARBA00022801"/>
    </source>
</evidence>
<dbReference type="GO" id="GO:0016787">
    <property type="term" value="F:hydrolase activity"/>
    <property type="evidence" value="ECO:0007669"/>
    <property type="project" value="UniProtKB-KW"/>
</dbReference>
<dbReference type="Proteomes" id="UP000033999">
    <property type="component" value="Unassembled WGS sequence"/>
</dbReference>
<organism evidence="9 10">
    <name type="scientific">Candidatus Magasanikbacteria bacterium GW2011_GWA2_45_39</name>
    <dbReference type="NCBI Taxonomy" id="1619041"/>
    <lineage>
        <taxon>Bacteria</taxon>
        <taxon>Candidatus Magasanikiibacteriota</taxon>
    </lineage>
</organism>
<dbReference type="InterPro" id="IPR017705">
    <property type="entry name" value="Ribonuclease_Y"/>
</dbReference>
<dbReference type="InterPro" id="IPR006675">
    <property type="entry name" value="HDIG_dom"/>
</dbReference>
<dbReference type="Gene3D" id="3.30.1370.10">
    <property type="entry name" value="K Homology domain, type 1"/>
    <property type="match status" value="1"/>
</dbReference>
<dbReference type="CDD" id="cd22431">
    <property type="entry name" value="KH-I_RNaseY"/>
    <property type="match status" value="1"/>
</dbReference>
<dbReference type="GO" id="GO:0005886">
    <property type="term" value="C:plasma membrane"/>
    <property type="evidence" value="ECO:0007669"/>
    <property type="project" value="UniProtKB-UniRule"/>
</dbReference>
<feature type="domain" description="HD/PDEase" evidence="8">
    <location>
        <begin position="321"/>
        <end position="402"/>
    </location>
</feature>
<evidence type="ECO:0000259" key="7">
    <source>
        <dbReference type="SMART" id="SM00322"/>
    </source>
</evidence>
<dbReference type="GO" id="GO:0004521">
    <property type="term" value="F:RNA endonuclease activity"/>
    <property type="evidence" value="ECO:0007669"/>
    <property type="project" value="UniProtKB-UniRule"/>
</dbReference>
<dbReference type="AlphaFoldDB" id="A0A0G1MGQ2"/>
<dbReference type="EMBL" id="LCKX01000011">
    <property type="protein sequence ID" value="KKU07429.1"/>
    <property type="molecule type" value="Genomic_DNA"/>
</dbReference>